<dbReference type="InterPro" id="IPR036942">
    <property type="entry name" value="Beta-barrel_TonB_sf"/>
</dbReference>
<evidence type="ECO:0000313" key="5">
    <source>
        <dbReference type="EMBL" id="GAA0549908.1"/>
    </source>
</evidence>
<dbReference type="Gene3D" id="2.60.40.1120">
    <property type="entry name" value="Carboxypeptidase-like, regulatory domain"/>
    <property type="match status" value="1"/>
</dbReference>
<evidence type="ECO:0000313" key="6">
    <source>
        <dbReference type="Proteomes" id="UP001501169"/>
    </source>
</evidence>
<evidence type="ECO:0000256" key="4">
    <source>
        <dbReference type="SAM" id="SignalP"/>
    </source>
</evidence>
<evidence type="ECO:0000256" key="1">
    <source>
        <dbReference type="ARBA" id="ARBA00004442"/>
    </source>
</evidence>
<evidence type="ECO:0000256" key="3">
    <source>
        <dbReference type="ARBA" id="ARBA00023237"/>
    </source>
</evidence>
<accession>A0ABP3NTI2</accession>
<keyword evidence="6" id="KW-1185">Reference proteome</keyword>
<dbReference type="SUPFAM" id="SSF49452">
    <property type="entry name" value="Starch-binding domain-like"/>
    <property type="match status" value="1"/>
</dbReference>
<dbReference type="Proteomes" id="UP001501169">
    <property type="component" value="Unassembled WGS sequence"/>
</dbReference>
<dbReference type="EMBL" id="BAAAEO010000002">
    <property type="protein sequence ID" value="GAA0549908.1"/>
    <property type="molecule type" value="Genomic_DNA"/>
</dbReference>
<comment type="caution">
    <text evidence="5">The sequence shown here is derived from an EMBL/GenBank/DDBJ whole genome shotgun (WGS) entry which is preliminary data.</text>
</comment>
<feature type="chain" id="PRO_5047161041" description="TonB-dependent receptor" evidence="4">
    <location>
        <begin position="44"/>
        <end position="1011"/>
    </location>
</feature>
<keyword evidence="2" id="KW-0472">Membrane</keyword>
<sequence>MKSQQQTLHKHRLVDAVQTALTKPAKVSAVVLAGMLLCTPALAQQAGGIRGKVTTEQATGSVSGVTVVATSPVMPKPRTVHTREDGSFNLPLLIPGRYTLTITAADGSVQQMEVDVLLDQTSNVNVALQSQTGDIEVIQVVGSPFFAQQGNSSLSNSLGSDVVEALPVGQTFRDMLKIVPGVQYTENGTLGPSAGGSGAHNKYGFDGVDVSMPLFGNLASEPSTHDIEMVSMERGGAKAVGFNRSGGFAINTKSKSGTNEFKGSVEYKIENKNFAASREDGVEQDTDKTWITASVSGPLIEDQLFFYGSYYGPEEKGSNKVTAYGPTKAYKSDRDEYFGKLTWAPTDDLLLNLSYRDSDRVVTGGSIGEFETDSVSAGDQATQKIFTFDGSYILGDYTTLSFNINKFDYKTGGKPDVELGVVPELGASLDVANLDQMGYFNVPDLLADTEVDAASFNVGAQELINRYGYTENGVLTGGGGVGAYYQYNNQNFFRDSFELALDHEIIGNELVHSIHVGLKYSEAEEELSRFSNGWGSISYHGGRNVALDGSPAGLDPTSVYYIATTEQMSFVNESGQAVSAIHSFSESWNLEINDTIEHGDFTYNIGVLISKDTLYGQGLRANSANGSGWELAMGEKYKMYSVDWQDLIQPRLGIDWKYDGQNSVFANYASYNPEASSLARAASWDRNTQQSLKVYFDEDGNFLDSGAANGSSGKFFADNMKPHRIDEITLGTTRAITDRLQLRGHTRYRYGSHFWEDMPNNGRIAAYPASSQSPGVPAHIADKGLYIPDLADRYDGIGSPSGGTYVIAEIDDGQTKYWEVSLEAEYFGDRTYFNLSYVWSHYYGNFDQDNTTTNQDQNIFIGSSNYGDGPGRYSWDNKYGTLAGDKPHLLKAFGYYTTDWEANIGAYLVYQSGQPWENWDGAYYGYSSGTIRYSEPAGSRRSASHWQLDLSYNQNFTFADKYVLRFRADLFNVFDRQTGYRINPLVTSTTYGEPTEFYNPRRLQLSVGFDF</sequence>
<evidence type="ECO:0000256" key="2">
    <source>
        <dbReference type="ARBA" id="ARBA00023136"/>
    </source>
</evidence>
<gene>
    <name evidence="5" type="ORF">GCM10009098_16970</name>
</gene>
<dbReference type="InterPro" id="IPR013784">
    <property type="entry name" value="Carb-bd-like_fold"/>
</dbReference>
<dbReference type="Gene3D" id="2.40.170.20">
    <property type="entry name" value="TonB-dependent receptor, beta-barrel domain"/>
    <property type="match status" value="1"/>
</dbReference>
<feature type="signal peptide" evidence="4">
    <location>
        <begin position="1"/>
        <end position="43"/>
    </location>
</feature>
<reference evidence="6" key="1">
    <citation type="journal article" date="2019" name="Int. J. Syst. Evol. Microbiol.">
        <title>The Global Catalogue of Microorganisms (GCM) 10K type strain sequencing project: providing services to taxonomists for standard genome sequencing and annotation.</title>
        <authorList>
            <consortium name="The Broad Institute Genomics Platform"/>
            <consortium name="The Broad Institute Genome Sequencing Center for Infectious Disease"/>
            <person name="Wu L."/>
            <person name="Ma J."/>
        </authorList>
    </citation>
    <scope>NUCLEOTIDE SEQUENCE [LARGE SCALE GENOMIC DNA]</scope>
    <source>
        <strain evidence="6">JCM 14331</strain>
    </source>
</reference>
<evidence type="ECO:0008006" key="7">
    <source>
        <dbReference type="Google" id="ProtNLM"/>
    </source>
</evidence>
<dbReference type="RefSeq" id="WP_134052302.1">
    <property type="nucleotide sequence ID" value="NZ_BAAAEO010000002.1"/>
</dbReference>
<name>A0ABP3NTI2_9GAMM</name>
<dbReference type="SUPFAM" id="SSF56935">
    <property type="entry name" value="Porins"/>
    <property type="match status" value="1"/>
</dbReference>
<keyword evidence="4" id="KW-0732">Signal</keyword>
<organism evidence="5 6">
    <name type="scientific">Rheinheimera aquimaris</name>
    <dbReference type="NCBI Taxonomy" id="412437"/>
    <lineage>
        <taxon>Bacteria</taxon>
        <taxon>Pseudomonadati</taxon>
        <taxon>Pseudomonadota</taxon>
        <taxon>Gammaproteobacteria</taxon>
        <taxon>Chromatiales</taxon>
        <taxon>Chromatiaceae</taxon>
        <taxon>Rheinheimera</taxon>
    </lineage>
</organism>
<dbReference type="Pfam" id="PF13620">
    <property type="entry name" value="CarboxypepD_reg"/>
    <property type="match status" value="1"/>
</dbReference>
<keyword evidence="3" id="KW-0998">Cell outer membrane</keyword>
<proteinExistence type="predicted"/>
<comment type="subcellular location">
    <subcellularLocation>
        <location evidence="1">Cell outer membrane</location>
    </subcellularLocation>
</comment>
<protein>
    <recommendedName>
        <fullName evidence="7">TonB-dependent receptor</fullName>
    </recommendedName>
</protein>